<sequence length="103" mass="11684">MAIKKGAQNCPLCNSEANSGPSISVSDQYKCFQCEICKAFVAQLTAEEILFTMPREQRLEYSKKSIDAKEGTVLVIYFKRDGSSKIPKAVYESKEKWFGRDKF</sequence>
<keyword evidence="3" id="KW-1185">Reference proteome</keyword>
<evidence type="ECO:0000313" key="2">
    <source>
        <dbReference type="EMBL" id="BBO72081.1"/>
    </source>
</evidence>
<organism evidence="2 3">
    <name type="scientific">Desulfosarcina alkanivorans</name>
    <dbReference type="NCBI Taxonomy" id="571177"/>
    <lineage>
        <taxon>Bacteria</taxon>
        <taxon>Pseudomonadati</taxon>
        <taxon>Thermodesulfobacteriota</taxon>
        <taxon>Desulfobacteria</taxon>
        <taxon>Desulfobacterales</taxon>
        <taxon>Desulfosarcinaceae</taxon>
        <taxon>Desulfosarcina</taxon>
    </lineage>
</organism>
<feature type="region of interest" description="Disordered" evidence="1">
    <location>
        <begin position="1"/>
        <end position="24"/>
    </location>
</feature>
<dbReference type="KEGG" id="dalk:DSCA_60110"/>
<dbReference type="Proteomes" id="UP000427906">
    <property type="component" value="Chromosome"/>
</dbReference>
<dbReference type="AlphaFoldDB" id="A0A5K7YY72"/>
<reference evidence="2 3" key="1">
    <citation type="submission" date="2019-11" db="EMBL/GenBank/DDBJ databases">
        <title>Comparative genomics of hydrocarbon-degrading Desulfosarcina strains.</title>
        <authorList>
            <person name="Watanabe M."/>
            <person name="Kojima H."/>
            <person name="Fukui M."/>
        </authorList>
    </citation>
    <scope>NUCLEOTIDE SEQUENCE [LARGE SCALE GENOMIC DNA]</scope>
    <source>
        <strain evidence="2 3">PL12</strain>
    </source>
</reference>
<gene>
    <name evidence="2" type="ORF">DSCA_60110</name>
</gene>
<feature type="compositionally biased region" description="Polar residues" evidence="1">
    <location>
        <begin position="11"/>
        <end position="24"/>
    </location>
</feature>
<proteinExistence type="predicted"/>
<evidence type="ECO:0000313" key="3">
    <source>
        <dbReference type="Proteomes" id="UP000427906"/>
    </source>
</evidence>
<dbReference type="OrthoDB" id="5421150at2"/>
<accession>A0A5K7YY72</accession>
<dbReference type="RefSeq" id="WP_155319836.1">
    <property type="nucleotide sequence ID" value="NZ_AP021874.1"/>
</dbReference>
<protein>
    <submittedName>
        <fullName evidence="2">Uncharacterized protein</fullName>
    </submittedName>
</protein>
<evidence type="ECO:0000256" key="1">
    <source>
        <dbReference type="SAM" id="MobiDB-lite"/>
    </source>
</evidence>
<name>A0A5K7YY72_9BACT</name>
<dbReference type="EMBL" id="AP021874">
    <property type="protein sequence ID" value="BBO72081.1"/>
    <property type="molecule type" value="Genomic_DNA"/>
</dbReference>